<feature type="transmembrane region" description="Helical" evidence="1">
    <location>
        <begin position="74"/>
        <end position="97"/>
    </location>
</feature>
<sequence>MKKIENFLFLPVLVLLFYSASKYSDTTIDIHLYDTYYLISSAAVAGWFALWLLIVILLFKRIRQRHRLVHQKVVLIYSMLTLVSLGLFLFAGLSGGPSNAAGYTDADLDAMIFRNKLGMVAGWSCLAVQVIFLIYFVVQTVKKPIGNHKP</sequence>
<name>A0A4S8HRW1_9BACT</name>
<keyword evidence="1" id="KW-0812">Transmembrane</keyword>
<dbReference type="RefSeq" id="WP_136579063.1">
    <property type="nucleotide sequence ID" value="NZ_STFF01000006.1"/>
</dbReference>
<evidence type="ECO:0000313" key="2">
    <source>
        <dbReference type="EMBL" id="THU35822.1"/>
    </source>
</evidence>
<evidence type="ECO:0000313" key="3">
    <source>
        <dbReference type="Proteomes" id="UP000306918"/>
    </source>
</evidence>
<evidence type="ECO:0000256" key="1">
    <source>
        <dbReference type="SAM" id="Phobius"/>
    </source>
</evidence>
<accession>A0A4S8HRW1</accession>
<keyword evidence="1" id="KW-1133">Transmembrane helix</keyword>
<reference evidence="2 3" key="1">
    <citation type="submission" date="2019-04" db="EMBL/GenBank/DDBJ databases">
        <title>Niastella caeni sp. nov., isolated from activated sludge.</title>
        <authorList>
            <person name="Sheng M."/>
        </authorList>
    </citation>
    <scope>NUCLEOTIDE SEQUENCE [LARGE SCALE GENOMIC DNA]</scope>
    <source>
        <strain evidence="2 3">HX-2-15</strain>
    </source>
</reference>
<organism evidence="2 3">
    <name type="scientific">Niastella caeni</name>
    <dbReference type="NCBI Taxonomy" id="2569763"/>
    <lineage>
        <taxon>Bacteria</taxon>
        <taxon>Pseudomonadati</taxon>
        <taxon>Bacteroidota</taxon>
        <taxon>Chitinophagia</taxon>
        <taxon>Chitinophagales</taxon>
        <taxon>Chitinophagaceae</taxon>
        <taxon>Niastella</taxon>
    </lineage>
</organism>
<comment type="caution">
    <text evidence="2">The sequence shown here is derived from an EMBL/GenBank/DDBJ whole genome shotgun (WGS) entry which is preliminary data.</text>
</comment>
<keyword evidence="3" id="KW-1185">Reference proteome</keyword>
<dbReference type="EMBL" id="STFF01000006">
    <property type="protein sequence ID" value="THU35822.1"/>
    <property type="molecule type" value="Genomic_DNA"/>
</dbReference>
<proteinExistence type="predicted"/>
<feature type="transmembrane region" description="Helical" evidence="1">
    <location>
        <begin position="38"/>
        <end position="62"/>
    </location>
</feature>
<feature type="transmembrane region" description="Helical" evidence="1">
    <location>
        <begin position="117"/>
        <end position="138"/>
    </location>
</feature>
<dbReference type="OrthoDB" id="674065at2"/>
<dbReference type="Proteomes" id="UP000306918">
    <property type="component" value="Unassembled WGS sequence"/>
</dbReference>
<gene>
    <name evidence="2" type="ORF">FAM09_20720</name>
</gene>
<keyword evidence="1" id="KW-0472">Membrane</keyword>
<protein>
    <submittedName>
        <fullName evidence="2">Uncharacterized protein</fullName>
    </submittedName>
</protein>
<dbReference type="AlphaFoldDB" id="A0A4S8HRW1"/>